<evidence type="ECO:0000256" key="1">
    <source>
        <dbReference type="SAM" id="Phobius"/>
    </source>
</evidence>
<dbReference type="Pfam" id="PF08308">
    <property type="entry name" value="PEGA"/>
    <property type="match status" value="2"/>
</dbReference>
<evidence type="ECO:0000313" key="4">
    <source>
        <dbReference type="EMBL" id="PJZ75092.1"/>
    </source>
</evidence>
<evidence type="ECO:0000313" key="3">
    <source>
        <dbReference type="EMBL" id="PJZ68737.1"/>
    </source>
</evidence>
<dbReference type="OrthoDB" id="340167at2"/>
<evidence type="ECO:0000259" key="2">
    <source>
        <dbReference type="Pfam" id="PF08308"/>
    </source>
</evidence>
<dbReference type="PANTHER" id="PTHR36194">
    <property type="entry name" value="S-LAYER-LIKE PROTEIN"/>
    <property type="match status" value="1"/>
</dbReference>
<dbReference type="Proteomes" id="UP000231962">
    <property type="component" value="Unassembled WGS sequence"/>
</dbReference>
<evidence type="ECO:0000313" key="5">
    <source>
        <dbReference type="Proteomes" id="UP000231962"/>
    </source>
</evidence>
<keyword evidence="5" id="KW-1185">Reference proteome</keyword>
<feature type="transmembrane region" description="Helical" evidence="1">
    <location>
        <begin position="483"/>
        <end position="501"/>
    </location>
</feature>
<dbReference type="EMBL" id="NPDZ01000001">
    <property type="protein sequence ID" value="PJZ75092.1"/>
    <property type="molecule type" value="Genomic_DNA"/>
</dbReference>
<organism evidence="4 6">
    <name type="scientific">Leptospira perolatii</name>
    <dbReference type="NCBI Taxonomy" id="2023191"/>
    <lineage>
        <taxon>Bacteria</taxon>
        <taxon>Pseudomonadati</taxon>
        <taxon>Spirochaetota</taxon>
        <taxon>Spirochaetia</taxon>
        <taxon>Leptospirales</taxon>
        <taxon>Leptospiraceae</taxon>
        <taxon>Leptospira</taxon>
    </lineage>
</organism>
<evidence type="ECO:0000313" key="6">
    <source>
        <dbReference type="Proteomes" id="UP000231990"/>
    </source>
</evidence>
<feature type="transmembrane region" description="Helical" evidence="1">
    <location>
        <begin position="391"/>
        <end position="409"/>
    </location>
</feature>
<accession>A0A2M9ZSP2</accession>
<dbReference type="Proteomes" id="UP000231990">
    <property type="component" value="Unassembled WGS sequence"/>
</dbReference>
<name>A0A2M9ZSP2_9LEPT</name>
<sequence>MHIRLGAVFALFSILPCTVNLYAIDDLFRFRESSTKEKIQFETERKLCFFPLRNLGGESNIDYFSSGYASVFYSNLKSIVQIYDEEMLPVVVQHPFGKNSNQPGGDSGKKNKDTSWNSEKLEKLKKGELHLPVSKDPRYISLRSEPYEKEIAPDDGVIINVAKKNGCFYSVYGEYEKKAAEEMRIRILLLSLKEGSKKEFSHTTSVRRSYQELNPLIDQLRKFLLGRETYRLQLKVSNTTGALVFLDGNYIGKTPLVRNDLLPGIHELRVSKEGFEEWKDQLDMRVSSKEIQLELLKEKREGLLSVETDPSGVKVYLGMEYLGETPLQKVPVRTGWNRIRFSKEGYIDSFQGVEIKKDSPIEVKAKLKEGDSSAYYANKKYLFLDHTYDDFAIYSLYGTLLFYAGYYYFNLKADSVLEGTRPQVTLTNFAAVQALQQSSPDLNTFATAFFYQDNLVQHARDKANHYRSISGKFGRHQKLHGGIMLYGIAAMIALTITFYALGLDSETVDIGIRPVRSPIYTNILENQFETETYARFLLRF</sequence>
<feature type="domain" description="PEGA" evidence="2">
    <location>
        <begin position="302"/>
        <end position="369"/>
    </location>
</feature>
<dbReference type="EMBL" id="NPDY01000016">
    <property type="protein sequence ID" value="PJZ68737.1"/>
    <property type="molecule type" value="Genomic_DNA"/>
</dbReference>
<keyword evidence="1" id="KW-0472">Membrane</keyword>
<keyword evidence="1" id="KW-1133">Transmembrane helix</keyword>
<proteinExistence type="predicted"/>
<keyword evidence="1" id="KW-0812">Transmembrane</keyword>
<comment type="caution">
    <text evidence="4">The sequence shown here is derived from an EMBL/GenBank/DDBJ whole genome shotgun (WGS) entry which is preliminary data.</text>
</comment>
<reference evidence="5 6" key="1">
    <citation type="submission" date="2017-07" db="EMBL/GenBank/DDBJ databases">
        <title>Leptospira spp. isolated from tropical soils.</title>
        <authorList>
            <person name="Thibeaux R."/>
            <person name="Iraola G."/>
            <person name="Ferres I."/>
            <person name="Bierque E."/>
            <person name="Girault D."/>
            <person name="Soupe-Gilbert M.-E."/>
            <person name="Picardeau M."/>
            <person name="Goarant C."/>
        </authorList>
    </citation>
    <scope>NUCLEOTIDE SEQUENCE [LARGE SCALE GENOMIC DNA]</scope>
    <source>
        <strain evidence="4 6">FH1-B-B1</strain>
        <strain evidence="3 5">FH1-B-C1</strain>
    </source>
</reference>
<dbReference type="PANTHER" id="PTHR36194:SF1">
    <property type="entry name" value="S-LAYER-LIKE PROTEIN"/>
    <property type="match status" value="1"/>
</dbReference>
<protein>
    <submittedName>
        <fullName evidence="4">PEGA domain protein</fullName>
    </submittedName>
</protein>
<dbReference type="AlphaFoldDB" id="A0A2M9ZSP2"/>
<gene>
    <name evidence="3" type="ORF">CH360_14375</name>
    <name evidence="4" type="ORF">CH373_03495</name>
</gene>
<feature type="domain" description="PEGA" evidence="2">
    <location>
        <begin position="237"/>
        <end position="290"/>
    </location>
</feature>
<dbReference type="RefSeq" id="WP_100714752.1">
    <property type="nucleotide sequence ID" value="NZ_NPDY01000016.1"/>
</dbReference>
<dbReference type="InterPro" id="IPR013229">
    <property type="entry name" value="PEGA"/>
</dbReference>